<evidence type="ECO:0000313" key="2">
    <source>
        <dbReference type="Proteomes" id="UP000192569"/>
    </source>
</evidence>
<dbReference type="RefSeq" id="WP_084665044.1">
    <property type="nucleotide sequence ID" value="NZ_LT838272.1"/>
</dbReference>
<name>A0A1W1VSZ1_9FIRM</name>
<accession>A0A1W1VSZ1</accession>
<evidence type="ECO:0000313" key="1">
    <source>
        <dbReference type="EMBL" id="SMB96221.1"/>
    </source>
</evidence>
<organism evidence="1 2">
    <name type="scientific">Thermanaeromonas toyohensis ToBE</name>
    <dbReference type="NCBI Taxonomy" id="698762"/>
    <lineage>
        <taxon>Bacteria</taxon>
        <taxon>Bacillati</taxon>
        <taxon>Bacillota</taxon>
        <taxon>Clostridia</taxon>
        <taxon>Neomoorellales</taxon>
        <taxon>Neomoorellaceae</taxon>
        <taxon>Thermanaeromonas</taxon>
    </lineage>
</organism>
<reference evidence="1 2" key="1">
    <citation type="submission" date="2017-04" db="EMBL/GenBank/DDBJ databases">
        <authorList>
            <person name="Afonso C.L."/>
            <person name="Miller P.J."/>
            <person name="Scott M.A."/>
            <person name="Spackman E."/>
            <person name="Goraichik I."/>
            <person name="Dimitrov K.M."/>
            <person name="Suarez D.L."/>
            <person name="Swayne D.E."/>
        </authorList>
    </citation>
    <scope>NUCLEOTIDE SEQUENCE [LARGE SCALE GENOMIC DNA]</scope>
    <source>
        <strain evidence="1 2">ToBE</strain>
    </source>
</reference>
<dbReference type="EMBL" id="LT838272">
    <property type="protein sequence ID" value="SMB96221.1"/>
    <property type="molecule type" value="Genomic_DNA"/>
</dbReference>
<gene>
    <name evidence="1" type="ORF">SAMN00808754_1427</name>
</gene>
<sequence>MTRYAKQIPPKLEKGNYRLFRRLLDELDVPEDEIRNLGTMFAHRFSKSVAAEIKRYKREKQTKVG</sequence>
<protein>
    <submittedName>
        <fullName evidence="1">Uncharacterized protein</fullName>
    </submittedName>
</protein>
<keyword evidence="2" id="KW-1185">Reference proteome</keyword>
<dbReference type="AlphaFoldDB" id="A0A1W1VSZ1"/>
<dbReference type="Proteomes" id="UP000192569">
    <property type="component" value="Chromosome I"/>
</dbReference>
<proteinExistence type="predicted"/>